<keyword evidence="2" id="KW-1185">Reference proteome</keyword>
<dbReference type="InterPro" id="IPR007487">
    <property type="entry name" value="ABC_transpt-TYRBP-like"/>
</dbReference>
<proteinExistence type="predicted"/>
<gene>
    <name evidence="1" type="ORF">CP49_32885</name>
</gene>
<dbReference type="Proteomes" id="UP000051913">
    <property type="component" value="Unassembled WGS sequence"/>
</dbReference>
<sequence>MVSLARQYKIPGIYNARDDAKAGGLVSYGTNRPDTWRQAGLYAGRFLKGEKPKDLPSMQPTRFELAINLKAARELGLTIKPTLLGLANEVID</sequence>
<evidence type="ECO:0000313" key="1">
    <source>
        <dbReference type="EMBL" id="KRQ96874.1"/>
    </source>
</evidence>
<accession>A0A0R3KN34</accession>
<dbReference type="AlphaFoldDB" id="A0A0R3KN34"/>
<organism evidence="1 2">
    <name type="scientific">Bradyrhizobium valentinum</name>
    <dbReference type="NCBI Taxonomy" id="1518501"/>
    <lineage>
        <taxon>Bacteria</taxon>
        <taxon>Pseudomonadati</taxon>
        <taxon>Pseudomonadota</taxon>
        <taxon>Alphaproteobacteria</taxon>
        <taxon>Hyphomicrobiales</taxon>
        <taxon>Nitrobacteraceae</taxon>
        <taxon>Bradyrhizobium</taxon>
    </lineage>
</organism>
<dbReference type="Gene3D" id="3.40.50.2300">
    <property type="match status" value="2"/>
</dbReference>
<comment type="caution">
    <text evidence="1">The sequence shown here is derived from an EMBL/GenBank/DDBJ whole genome shotgun (WGS) entry which is preliminary data.</text>
</comment>
<evidence type="ECO:0000313" key="2">
    <source>
        <dbReference type="Proteomes" id="UP000051913"/>
    </source>
</evidence>
<name>A0A0R3KN34_9BRAD</name>
<dbReference type="RefSeq" id="WP_057854486.1">
    <property type="nucleotide sequence ID" value="NZ_LLXX01000188.1"/>
</dbReference>
<dbReference type="PANTHER" id="PTHR35271:SF1">
    <property type="entry name" value="ABC TRANSPORTER, SUBSTRATE-BINDING LIPOPROTEIN"/>
    <property type="match status" value="1"/>
</dbReference>
<protein>
    <recommendedName>
        <fullName evidence="3">ABC transporter substrate-binding protein</fullName>
    </recommendedName>
</protein>
<dbReference type="EMBL" id="LLXX01000188">
    <property type="protein sequence ID" value="KRQ96874.1"/>
    <property type="molecule type" value="Genomic_DNA"/>
</dbReference>
<dbReference type="PANTHER" id="PTHR35271">
    <property type="entry name" value="ABC TRANSPORTER, SUBSTRATE-BINDING LIPOPROTEIN-RELATED"/>
    <property type="match status" value="1"/>
</dbReference>
<dbReference type="Pfam" id="PF04392">
    <property type="entry name" value="ABC_sub_bind"/>
    <property type="match status" value="1"/>
</dbReference>
<reference evidence="1 2" key="1">
    <citation type="submission" date="2014-03" db="EMBL/GenBank/DDBJ databases">
        <title>Bradyrhizobium valentinum sp. nov., isolated from effective nodules of Lupinus mariae-josephae, a lupine endemic of basic-lime soils in Eastern Spain.</title>
        <authorList>
            <person name="Duran D."/>
            <person name="Rey L."/>
            <person name="Navarro A."/>
            <person name="Busquets A."/>
            <person name="Imperial J."/>
            <person name="Ruiz-Argueso T."/>
        </authorList>
    </citation>
    <scope>NUCLEOTIDE SEQUENCE [LARGE SCALE GENOMIC DNA]</scope>
    <source>
        <strain evidence="1 2">LmjM3</strain>
    </source>
</reference>
<evidence type="ECO:0008006" key="3">
    <source>
        <dbReference type="Google" id="ProtNLM"/>
    </source>
</evidence>